<dbReference type="Proteomes" id="UP000620156">
    <property type="component" value="Unassembled WGS sequence"/>
</dbReference>
<keyword evidence="3" id="KW-1185">Reference proteome</keyword>
<evidence type="ECO:0000313" key="2">
    <source>
        <dbReference type="EMBL" id="GGQ86467.1"/>
    </source>
</evidence>
<evidence type="ECO:0000313" key="3">
    <source>
        <dbReference type="Proteomes" id="UP000620156"/>
    </source>
</evidence>
<comment type="caution">
    <text evidence="2">The sequence shown here is derived from an EMBL/GenBank/DDBJ whole genome shotgun (WGS) entry which is preliminary data.</text>
</comment>
<sequence length="74" mass="8104">MCERDALMQWERPSIAVAASRTFQQLGRLCGAAHGRRRVFRPTPVGPATTVPQRLAEPPAPARTKAAAERPGHF</sequence>
<dbReference type="AlphaFoldDB" id="A0A918EXF0"/>
<name>A0A918EXF0_9ACTN</name>
<reference evidence="2" key="1">
    <citation type="journal article" date="2014" name="Int. J. Syst. Evol. Microbiol.">
        <title>Complete genome sequence of Corynebacterium casei LMG S-19264T (=DSM 44701T), isolated from a smear-ripened cheese.</title>
        <authorList>
            <consortium name="US DOE Joint Genome Institute (JGI-PGF)"/>
            <person name="Walter F."/>
            <person name="Albersmeier A."/>
            <person name="Kalinowski J."/>
            <person name="Ruckert C."/>
        </authorList>
    </citation>
    <scope>NUCLEOTIDE SEQUENCE</scope>
    <source>
        <strain evidence="2">JCM 3131</strain>
    </source>
</reference>
<proteinExistence type="predicted"/>
<dbReference type="EMBL" id="BMQK01000024">
    <property type="protein sequence ID" value="GGQ86467.1"/>
    <property type="molecule type" value="Genomic_DNA"/>
</dbReference>
<protein>
    <submittedName>
        <fullName evidence="2">Uncharacterized protein</fullName>
    </submittedName>
</protein>
<organism evidence="2 3">
    <name type="scientific">Streptomyces ruber</name>
    <dbReference type="NCBI Taxonomy" id="83378"/>
    <lineage>
        <taxon>Bacteria</taxon>
        <taxon>Bacillati</taxon>
        <taxon>Actinomycetota</taxon>
        <taxon>Actinomycetes</taxon>
        <taxon>Kitasatosporales</taxon>
        <taxon>Streptomycetaceae</taxon>
        <taxon>Streptomyces</taxon>
    </lineage>
</organism>
<feature type="region of interest" description="Disordered" evidence="1">
    <location>
        <begin position="40"/>
        <end position="74"/>
    </location>
</feature>
<evidence type="ECO:0000256" key="1">
    <source>
        <dbReference type="SAM" id="MobiDB-lite"/>
    </source>
</evidence>
<reference evidence="2" key="2">
    <citation type="submission" date="2020-09" db="EMBL/GenBank/DDBJ databases">
        <authorList>
            <person name="Sun Q."/>
            <person name="Ohkuma M."/>
        </authorList>
    </citation>
    <scope>NUCLEOTIDE SEQUENCE</scope>
    <source>
        <strain evidence="2">JCM 3131</strain>
    </source>
</reference>
<accession>A0A918EXF0</accession>
<gene>
    <name evidence="2" type="ORF">GCM10010145_64920</name>
</gene>